<protein>
    <submittedName>
        <fullName evidence="1">Uncharacterized protein</fullName>
    </submittedName>
</protein>
<proteinExistence type="predicted"/>
<keyword evidence="2" id="KW-1185">Reference proteome</keyword>
<sequence length="101" mass="11229">MRTHTILAFVCLAAGIVPSFAVPLMPPRGDDIDDTPPHQLSDNDQPGQPSGSNREGRKLKLMERLARLASVPHRLPPLDDGKRTCMRKSDRVHRLSRVPTD</sequence>
<organism evidence="1 2">
    <name type="scientific">Russula earlei</name>
    <dbReference type="NCBI Taxonomy" id="71964"/>
    <lineage>
        <taxon>Eukaryota</taxon>
        <taxon>Fungi</taxon>
        <taxon>Dikarya</taxon>
        <taxon>Basidiomycota</taxon>
        <taxon>Agaricomycotina</taxon>
        <taxon>Agaricomycetes</taxon>
        <taxon>Russulales</taxon>
        <taxon>Russulaceae</taxon>
        <taxon>Russula</taxon>
    </lineage>
</organism>
<accession>A0ACC0UN81</accession>
<reference evidence="1" key="1">
    <citation type="submission" date="2021-03" db="EMBL/GenBank/DDBJ databases">
        <title>Evolutionary priming and transition to the ectomycorrhizal habit in an iconic lineage of mushroom-forming fungi: is preadaptation a requirement?</title>
        <authorList>
            <consortium name="DOE Joint Genome Institute"/>
            <person name="Looney B.P."/>
            <person name="Miyauchi S."/>
            <person name="Morin E."/>
            <person name="Drula E."/>
            <person name="Courty P.E."/>
            <person name="Chicoki N."/>
            <person name="Fauchery L."/>
            <person name="Kohler A."/>
            <person name="Kuo A."/>
            <person name="LaButti K."/>
            <person name="Pangilinan J."/>
            <person name="Lipzen A."/>
            <person name="Riley R."/>
            <person name="Andreopoulos W."/>
            <person name="He G."/>
            <person name="Johnson J."/>
            <person name="Barry K.W."/>
            <person name="Grigoriev I.V."/>
            <person name="Nagy L."/>
            <person name="Hibbett D."/>
            <person name="Henrissat B."/>
            <person name="Matheny P.B."/>
            <person name="Labbe J."/>
            <person name="Martin A.F."/>
        </authorList>
    </citation>
    <scope>NUCLEOTIDE SEQUENCE</scope>
    <source>
        <strain evidence="1">BPL698</strain>
    </source>
</reference>
<evidence type="ECO:0000313" key="2">
    <source>
        <dbReference type="Proteomes" id="UP001207468"/>
    </source>
</evidence>
<name>A0ACC0UN81_9AGAM</name>
<comment type="caution">
    <text evidence="1">The sequence shown here is derived from an EMBL/GenBank/DDBJ whole genome shotgun (WGS) entry which is preliminary data.</text>
</comment>
<dbReference type="EMBL" id="JAGFNK010000007">
    <property type="protein sequence ID" value="KAI9512671.1"/>
    <property type="molecule type" value="Genomic_DNA"/>
</dbReference>
<gene>
    <name evidence="1" type="ORF">F5148DRAFT_1161921</name>
</gene>
<evidence type="ECO:0000313" key="1">
    <source>
        <dbReference type="EMBL" id="KAI9512671.1"/>
    </source>
</evidence>
<dbReference type="Proteomes" id="UP001207468">
    <property type="component" value="Unassembled WGS sequence"/>
</dbReference>